<dbReference type="InterPro" id="IPR050430">
    <property type="entry name" value="Peptidase_S1"/>
</dbReference>
<evidence type="ECO:0000256" key="10">
    <source>
        <dbReference type="SAM" id="SignalP"/>
    </source>
</evidence>
<evidence type="ECO:0000256" key="7">
    <source>
        <dbReference type="ARBA" id="ARBA00023157"/>
    </source>
</evidence>
<dbReference type="OrthoDB" id="60866at2759"/>
<evidence type="ECO:0000256" key="8">
    <source>
        <dbReference type="ARBA" id="ARBA00044036"/>
    </source>
</evidence>
<keyword evidence="6 9" id="KW-0720">Serine protease</keyword>
<dbReference type="EC" id="3.4.21.1" evidence="8"/>
<evidence type="ECO:0000256" key="5">
    <source>
        <dbReference type="ARBA" id="ARBA00022801"/>
    </source>
</evidence>
<keyword evidence="7" id="KW-1015">Disulfide bond</keyword>
<dbReference type="CDD" id="cd00190">
    <property type="entry name" value="Tryp_SPc"/>
    <property type="match status" value="2"/>
</dbReference>
<dbReference type="AlphaFoldDB" id="A0A6I9WSY5"/>
<dbReference type="InterPro" id="IPR001254">
    <property type="entry name" value="Trypsin_dom"/>
</dbReference>
<evidence type="ECO:0000256" key="4">
    <source>
        <dbReference type="ARBA" id="ARBA00022670"/>
    </source>
</evidence>
<dbReference type="FunFam" id="2.40.10.10:FF:000047">
    <property type="entry name" value="Trypsin eta"/>
    <property type="match status" value="1"/>
</dbReference>
<name>A0A6I9WSY5_9HYME</name>
<sequence length="513" mass="56476">MHIIFFGLLLTCLAAVSYAALPKIDGQIVGGTDAAVGAHPYMVSLRRKNSHFCGGSIIAKRYILTAAHCLMKFTDPEDLKDVTVHAGTNLLSEAGYVYKPEAAILHPDFNLPLIRNDIGLLRLNTDIEYNKLVQPISVAKTNSVLTGDPCFLTGWGRLEFMGKVPDKLQKVNLKVYSQLKCKVAFWNVGESHICAFSQYGQGACHGDSGSPLVANGIQIGLASFVRPCAVGYPDVYTRTSTFSNWLAQYIGTEHVQRITVFITMNAVTGLIIACLGFVTYGLPDTQIVGGIDAQDGAYLYQASLRSNNYPFHFCSGVIINEYYVLTNAQCVVSYKNPYDVYVAVGSHYLINVNNQTKSVMYRAKKLIVHAGYNKLLHIHDIALIEVDKIKFNENIQPIDLPTADRNFDNYPLLATGWGRRWLGGPIPNRLQEIIVRGYPQELCNTYEHVKETHICTFAVNEGMCHGDAGGPLVADSVLVGLISFSYGPCGGGAPDVATRVFSYRSWIKYYTGL</sequence>
<dbReference type="RefSeq" id="XP_011647109.2">
    <property type="nucleotide sequence ID" value="XM_011648807.2"/>
</dbReference>
<dbReference type="PROSITE" id="PS00135">
    <property type="entry name" value="TRYPSIN_SER"/>
    <property type="match status" value="1"/>
</dbReference>
<evidence type="ECO:0000313" key="13">
    <source>
        <dbReference type="RefSeq" id="XP_011647109.2"/>
    </source>
</evidence>
<organism evidence="12 13">
    <name type="scientific">Pogonomyrmex barbatus</name>
    <name type="common">red harvester ant</name>
    <dbReference type="NCBI Taxonomy" id="144034"/>
    <lineage>
        <taxon>Eukaryota</taxon>
        <taxon>Metazoa</taxon>
        <taxon>Ecdysozoa</taxon>
        <taxon>Arthropoda</taxon>
        <taxon>Hexapoda</taxon>
        <taxon>Insecta</taxon>
        <taxon>Pterygota</taxon>
        <taxon>Neoptera</taxon>
        <taxon>Endopterygota</taxon>
        <taxon>Hymenoptera</taxon>
        <taxon>Apocrita</taxon>
        <taxon>Aculeata</taxon>
        <taxon>Formicoidea</taxon>
        <taxon>Formicidae</taxon>
        <taxon>Myrmicinae</taxon>
        <taxon>Pogonomyrmex</taxon>
    </lineage>
</organism>
<dbReference type="KEGG" id="pbar:105433464"/>
<keyword evidence="3" id="KW-0964">Secreted</keyword>
<dbReference type="InterPro" id="IPR043504">
    <property type="entry name" value="Peptidase_S1_PA_chymotrypsin"/>
</dbReference>
<keyword evidence="12" id="KW-1185">Reference proteome</keyword>
<dbReference type="PANTHER" id="PTHR24276">
    <property type="entry name" value="POLYSERASE-RELATED"/>
    <property type="match status" value="1"/>
</dbReference>
<reference evidence="13" key="1">
    <citation type="submission" date="2025-08" db="UniProtKB">
        <authorList>
            <consortium name="RefSeq"/>
        </authorList>
    </citation>
    <scope>IDENTIFICATION</scope>
</reference>
<evidence type="ECO:0000256" key="1">
    <source>
        <dbReference type="ARBA" id="ARBA00004239"/>
    </source>
</evidence>
<keyword evidence="5 9" id="KW-0378">Hydrolase</keyword>
<evidence type="ECO:0000313" key="12">
    <source>
        <dbReference type="Proteomes" id="UP000504615"/>
    </source>
</evidence>
<evidence type="ECO:0000256" key="3">
    <source>
        <dbReference type="ARBA" id="ARBA00022525"/>
    </source>
</evidence>
<dbReference type="InterPro" id="IPR033116">
    <property type="entry name" value="TRYPSIN_SER"/>
</dbReference>
<comment type="similarity">
    <text evidence="2">Belongs to the peptidase S1 family.</text>
</comment>
<dbReference type="Proteomes" id="UP000504615">
    <property type="component" value="Unplaced"/>
</dbReference>
<comment type="subcellular location">
    <subcellularLocation>
        <location evidence="1">Secreted</location>
        <location evidence="1">Extracellular space</location>
    </subcellularLocation>
</comment>
<dbReference type="PRINTS" id="PR00722">
    <property type="entry name" value="CHYMOTRYPSIN"/>
</dbReference>
<protein>
    <recommendedName>
        <fullName evidence="8">chymotrypsin</fullName>
        <ecNumber evidence="8">3.4.21.1</ecNumber>
    </recommendedName>
</protein>
<dbReference type="GeneID" id="105433464"/>
<dbReference type="GO" id="GO:0016485">
    <property type="term" value="P:protein processing"/>
    <property type="evidence" value="ECO:0007669"/>
    <property type="project" value="UniProtKB-ARBA"/>
</dbReference>
<accession>A0A6I9WSY5</accession>
<feature type="domain" description="Peptidase S1" evidence="11">
    <location>
        <begin position="287"/>
        <end position="512"/>
    </location>
</feature>
<evidence type="ECO:0000256" key="2">
    <source>
        <dbReference type="ARBA" id="ARBA00007664"/>
    </source>
</evidence>
<evidence type="ECO:0000259" key="11">
    <source>
        <dbReference type="PROSITE" id="PS50240"/>
    </source>
</evidence>
<keyword evidence="4 9" id="KW-0645">Protease</keyword>
<dbReference type="PROSITE" id="PS50240">
    <property type="entry name" value="TRYPSIN_DOM"/>
    <property type="match status" value="2"/>
</dbReference>
<dbReference type="Pfam" id="PF00089">
    <property type="entry name" value="Trypsin"/>
    <property type="match status" value="2"/>
</dbReference>
<keyword evidence="10" id="KW-0732">Signal</keyword>
<dbReference type="Gene3D" id="2.40.10.10">
    <property type="entry name" value="Trypsin-like serine proteases"/>
    <property type="match status" value="3"/>
</dbReference>
<gene>
    <name evidence="13" type="primary">LOC105433464</name>
</gene>
<dbReference type="InterPro" id="IPR001314">
    <property type="entry name" value="Peptidase_S1A"/>
</dbReference>
<feature type="signal peptide" evidence="10">
    <location>
        <begin position="1"/>
        <end position="19"/>
    </location>
</feature>
<feature type="domain" description="Peptidase S1" evidence="11">
    <location>
        <begin position="28"/>
        <end position="251"/>
    </location>
</feature>
<dbReference type="SMART" id="SM00020">
    <property type="entry name" value="Tryp_SPc"/>
    <property type="match status" value="2"/>
</dbReference>
<evidence type="ECO:0000256" key="6">
    <source>
        <dbReference type="ARBA" id="ARBA00022825"/>
    </source>
</evidence>
<dbReference type="InterPro" id="IPR018114">
    <property type="entry name" value="TRYPSIN_HIS"/>
</dbReference>
<dbReference type="SUPFAM" id="SSF50494">
    <property type="entry name" value="Trypsin-like serine proteases"/>
    <property type="match status" value="2"/>
</dbReference>
<dbReference type="InterPro" id="IPR009003">
    <property type="entry name" value="Peptidase_S1_PA"/>
</dbReference>
<evidence type="ECO:0000256" key="9">
    <source>
        <dbReference type="RuleBase" id="RU363034"/>
    </source>
</evidence>
<feature type="chain" id="PRO_5026698045" description="chymotrypsin" evidence="10">
    <location>
        <begin position="20"/>
        <end position="513"/>
    </location>
</feature>
<dbReference type="FunFam" id="2.40.10.10:FF:000068">
    <property type="entry name" value="transmembrane protease serine 2"/>
    <property type="match status" value="1"/>
</dbReference>
<dbReference type="GO" id="GO:0005576">
    <property type="term" value="C:extracellular region"/>
    <property type="evidence" value="ECO:0007669"/>
    <property type="project" value="UniProtKB-SubCell"/>
</dbReference>
<dbReference type="PROSITE" id="PS00134">
    <property type="entry name" value="TRYPSIN_HIS"/>
    <property type="match status" value="1"/>
</dbReference>
<proteinExistence type="inferred from homology"/>
<dbReference type="PANTHER" id="PTHR24276:SF98">
    <property type="entry name" value="FI18310P1-RELATED"/>
    <property type="match status" value="1"/>
</dbReference>
<dbReference type="GO" id="GO:0004252">
    <property type="term" value="F:serine-type endopeptidase activity"/>
    <property type="evidence" value="ECO:0007669"/>
    <property type="project" value="UniProtKB-EC"/>
</dbReference>